<accession>A0ABD3C3L9</accession>
<gene>
    <name evidence="1" type="ORF">CASFOL_033182</name>
</gene>
<evidence type="ECO:0000313" key="2">
    <source>
        <dbReference type="Proteomes" id="UP001632038"/>
    </source>
</evidence>
<evidence type="ECO:0000313" key="1">
    <source>
        <dbReference type="EMBL" id="KAL3624366.1"/>
    </source>
</evidence>
<dbReference type="EMBL" id="JAVIJP010000054">
    <property type="protein sequence ID" value="KAL3624366.1"/>
    <property type="molecule type" value="Genomic_DNA"/>
</dbReference>
<organism evidence="1 2">
    <name type="scientific">Castilleja foliolosa</name>
    <dbReference type="NCBI Taxonomy" id="1961234"/>
    <lineage>
        <taxon>Eukaryota</taxon>
        <taxon>Viridiplantae</taxon>
        <taxon>Streptophyta</taxon>
        <taxon>Embryophyta</taxon>
        <taxon>Tracheophyta</taxon>
        <taxon>Spermatophyta</taxon>
        <taxon>Magnoliopsida</taxon>
        <taxon>eudicotyledons</taxon>
        <taxon>Gunneridae</taxon>
        <taxon>Pentapetalae</taxon>
        <taxon>asterids</taxon>
        <taxon>lamiids</taxon>
        <taxon>Lamiales</taxon>
        <taxon>Orobanchaceae</taxon>
        <taxon>Pedicularideae</taxon>
        <taxon>Castillejinae</taxon>
        <taxon>Castilleja</taxon>
    </lineage>
</organism>
<proteinExistence type="predicted"/>
<dbReference type="Proteomes" id="UP001632038">
    <property type="component" value="Unassembled WGS sequence"/>
</dbReference>
<comment type="caution">
    <text evidence="1">The sequence shown here is derived from an EMBL/GenBank/DDBJ whole genome shotgun (WGS) entry which is preliminary data.</text>
</comment>
<sequence>MANQLAAGDAGVDGNLGIYHQLNDIQNIVVRIKNRLLKRNTRAALAESREFNRRISTQTYVVDYIGIPKFIAGHPNVELPEIRNINLQAAYEIGDLPPPNLLPSNDAAFAALKAKRQNLATLRTRMRTIQWFYNDPQLGSMLNEDATRDDCRDFVDTLKHYIKFQL</sequence>
<keyword evidence="2" id="KW-1185">Reference proteome</keyword>
<protein>
    <submittedName>
        <fullName evidence="1">Uncharacterized protein</fullName>
    </submittedName>
</protein>
<dbReference type="AlphaFoldDB" id="A0ABD3C3L9"/>
<name>A0ABD3C3L9_9LAMI</name>
<reference evidence="2" key="1">
    <citation type="journal article" date="2024" name="IScience">
        <title>Strigolactones Initiate the Formation of Haustorium-like Structures in Castilleja.</title>
        <authorList>
            <person name="Buerger M."/>
            <person name="Peterson D."/>
            <person name="Chory J."/>
        </authorList>
    </citation>
    <scope>NUCLEOTIDE SEQUENCE [LARGE SCALE GENOMIC DNA]</scope>
</reference>